<protein>
    <submittedName>
        <fullName evidence="1">Uncharacterized protein</fullName>
    </submittedName>
</protein>
<evidence type="ECO:0000313" key="1">
    <source>
        <dbReference type="EMBL" id="EJV75432.1"/>
    </source>
</evidence>
<dbReference type="HOGENOM" id="CLU_3324332_0_0_9"/>
<reference evidence="1 2" key="1">
    <citation type="submission" date="2012-04" db="EMBL/GenBank/DDBJ databases">
        <title>The Genome Sequence of Bacillus cereus HuA2-1.</title>
        <authorList>
            <consortium name="The Broad Institute Genome Sequencing Platform"/>
            <consortium name="The Broad Institute Genome Sequencing Center for Infectious Disease"/>
            <person name="Feldgarden M."/>
            <person name="Van der Auwera G.A."/>
            <person name="Mahillon J."/>
            <person name="Duprez V."/>
            <person name="Timmery S."/>
            <person name="Mattelet C."/>
            <person name="Dierick K."/>
            <person name="Sun M."/>
            <person name="Yu Z."/>
            <person name="Zhu L."/>
            <person name="Hu X."/>
            <person name="Shank E.B."/>
            <person name="Swiecicka I."/>
            <person name="Hansen B.M."/>
            <person name="Andrup L."/>
            <person name="Young S.K."/>
            <person name="Zeng Q."/>
            <person name="Gargeya S."/>
            <person name="Fitzgerald M."/>
            <person name="Haas B."/>
            <person name="Abouelleil A."/>
            <person name="Alvarado L."/>
            <person name="Arachchi H.M."/>
            <person name="Berlin A."/>
            <person name="Chapman S.B."/>
            <person name="Goldberg J."/>
            <person name="Griggs A."/>
            <person name="Gujja S."/>
            <person name="Hansen M."/>
            <person name="Howarth C."/>
            <person name="Imamovic A."/>
            <person name="Larimer J."/>
            <person name="McCowen C."/>
            <person name="Montmayeur A."/>
            <person name="Murphy C."/>
            <person name="Neiman D."/>
            <person name="Pearson M."/>
            <person name="Priest M."/>
            <person name="Roberts A."/>
            <person name="Saif S."/>
            <person name="Shea T."/>
            <person name="Sisk P."/>
            <person name="Sykes S."/>
            <person name="Wortman J."/>
            <person name="Nusbaum C."/>
            <person name="Birren B."/>
        </authorList>
    </citation>
    <scope>NUCLEOTIDE SEQUENCE [LARGE SCALE GENOMIC DNA]</scope>
    <source>
        <strain evidence="1 2">HuA2-1</strain>
    </source>
</reference>
<organism evidence="1 2">
    <name type="scientific">Bacillus cereus HuA2-1</name>
    <dbReference type="NCBI Taxonomy" id="1053201"/>
    <lineage>
        <taxon>Bacteria</taxon>
        <taxon>Bacillati</taxon>
        <taxon>Bacillota</taxon>
        <taxon>Bacilli</taxon>
        <taxon>Bacillales</taxon>
        <taxon>Bacillaceae</taxon>
        <taxon>Bacillus</taxon>
        <taxon>Bacillus cereus group</taxon>
    </lineage>
</organism>
<comment type="caution">
    <text evidence="1">The sequence shown here is derived from an EMBL/GenBank/DDBJ whole genome shotgun (WGS) entry which is preliminary data.</text>
</comment>
<dbReference type="Proteomes" id="UP000004136">
    <property type="component" value="Unassembled WGS sequence"/>
</dbReference>
<dbReference type="EMBL" id="AHDV01000048">
    <property type="protein sequence ID" value="EJV75432.1"/>
    <property type="molecule type" value="Genomic_DNA"/>
</dbReference>
<sequence>MLLSIFYKLNVPKIEGLNSEFSYYTALKYVVKTFAKTN</sequence>
<dbReference type="PATRIC" id="fig|1053201.3.peg.5594"/>
<accession>J9BPN9</accession>
<dbReference type="AlphaFoldDB" id="J9BPN9"/>
<name>J9BPN9_BACCE</name>
<gene>
    <name evidence="1" type="ORF">IG3_05455</name>
</gene>
<proteinExistence type="predicted"/>
<evidence type="ECO:0000313" key="2">
    <source>
        <dbReference type="Proteomes" id="UP000004136"/>
    </source>
</evidence>